<dbReference type="InterPro" id="IPR050509">
    <property type="entry name" value="CoA-transferase_III"/>
</dbReference>
<dbReference type="Pfam" id="PF02515">
    <property type="entry name" value="CoA_transf_3"/>
    <property type="match status" value="1"/>
</dbReference>
<name>A6G042_9BACT</name>
<dbReference type="OrthoDB" id="9781472at2"/>
<dbReference type="PANTHER" id="PTHR48228">
    <property type="entry name" value="SUCCINYL-COA--D-CITRAMALATE COA-TRANSFERASE"/>
    <property type="match status" value="1"/>
</dbReference>
<dbReference type="Gene3D" id="3.30.1540.10">
    <property type="entry name" value="formyl-coa transferase, domain 3"/>
    <property type="match status" value="1"/>
</dbReference>
<feature type="region of interest" description="Disordered" evidence="1">
    <location>
        <begin position="341"/>
        <end position="371"/>
    </location>
</feature>
<gene>
    <name evidence="2" type="ORF">PPSIR1_12688</name>
</gene>
<dbReference type="Gene3D" id="3.40.50.10540">
    <property type="entry name" value="Crotonobetainyl-coa:carnitine coa-transferase, domain 1"/>
    <property type="match status" value="1"/>
</dbReference>
<protein>
    <submittedName>
        <fullName evidence="2">Alpha-methylacyl-CoA racemase</fullName>
    </submittedName>
</protein>
<dbReference type="Proteomes" id="UP000005801">
    <property type="component" value="Unassembled WGS sequence"/>
</dbReference>
<sequence length="381" mass="39508">MSAAAPPPLDGLLVVDCTRLVPGAVLARTLLDLGARLIKIEAPRGGDLMRTAPPLVGGVGVGYCVYFRGAESLRLDLRDPLGMARLTKLLQRADVFMESFRPGTLARWGLDLDAVEASNPGLVSCTLPAIADDDKRVAHDLNLTGLTGFLGQLPGNLLTHGSGADIPRMLIADVTTGLLAGSSILAALVGRGATGRGRRVSQSLLSAPLPFLTWPWADQAAGVGSMGGMFENVLAGRVACYRCYRCADGKLISVGCLEPKFWVSLCQLLEQPELAAAGLDLGARGQAAADATAERFATKPVDAWMALLAPANLPVAPVHDLDAARSEALIASAGLLEHTPMPGGGQLSVPGPALPSVSKTPSRPAPSLGEHDQAIIAEFGL</sequence>
<reference evidence="2 3" key="1">
    <citation type="submission" date="2007-06" db="EMBL/GenBank/DDBJ databases">
        <authorList>
            <person name="Shimkets L."/>
            <person name="Ferriera S."/>
            <person name="Johnson J."/>
            <person name="Kravitz S."/>
            <person name="Beeson K."/>
            <person name="Sutton G."/>
            <person name="Rogers Y.-H."/>
            <person name="Friedman R."/>
            <person name="Frazier M."/>
            <person name="Venter J.C."/>
        </authorList>
    </citation>
    <scope>NUCLEOTIDE SEQUENCE [LARGE SCALE GENOMIC DNA]</scope>
    <source>
        <strain evidence="2 3">SIR-1</strain>
    </source>
</reference>
<proteinExistence type="predicted"/>
<dbReference type="eggNOG" id="COG1804">
    <property type="taxonomic scope" value="Bacteria"/>
</dbReference>
<dbReference type="PANTHER" id="PTHR48228:SF5">
    <property type="entry name" value="ALPHA-METHYLACYL-COA RACEMASE"/>
    <property type="match status" value="1"/>
</dbReference>
<dbReference type="STRING" id="391625.PPSIR1_12688"/>
<evidence type="ECO:0000313" key="2">
    <source>
        <dbReference type="EMBL" id="EDM80739.1"/>
    </source>
</evidence>
<dbReference type="EMBL" id="ABCS01000008">
    <property type="protein sequence ID" value="EDM80739.1"/>
    <property type="molecule type" value="Genomic_DNA"/>
</dbReference>
<dbReference type="InterPro" id="IPR003673">
    <property type="entry name" value="CoA-Trfase_fam_III"/>
</dbReference>
<comment type="caution">
    <text evidence="2">The sequence shown here is derived from an EMBL/GenBank/DDBJ whole genome shotgun (WGS) entry which is preliminary data.</text>
</comment>
<keyword evidence="3" id="KW-1185">Reference proteome</keyword>
<dbReference type="AlphaFoldDB" id="A6G042"/>
<evidence type="ECO:0000313" key="3">
    <source>
        <dbReference type="Proteomes" id="UP000005801"/>
    </source>
</evidence>
<evidence type="ECO:0000256" key="1">
    <source>
        <dbReference type="SAM" id="MobiDB-lite"/>
    </source>
</evidence>
<dbReference type="InterPro" id="IPR023606">
    <property type="entry name" value="CoA-Trfase_III_dom_1_sf"/>
</dbReference>
<organism evidence="2 3">
    <name type="scientific">Plesiocystis pacifica SIR-1</name>
    <dbReference type="NCBI Taxonomy" id="391625"/>
    <lineage>
        <taxon>Bacteria</taxon>
        <taxon>Pseudomonadati</taxon>
        <taxon>Myxococcota</taxon>
        <taxon>Polyangia</taxon>
        <taxon>Nannocystales</taxon>
        <taxon>Nannocystaceae</taxon>
        <taxon>Plesiocystis</taxon>
    </lineage>
</organism>
<dbReference type="RefSeq" id="WP_006970091.1">
    <property type="nucleotide sequence ID" value="NZ_ABCS01000008.1"/>
</dbReference>
<dbReference type="InterPro" id="IPR044855">
    <property type="entry name" value="CoA-Trfase_III_dom3_sf"/>
</dbReference>
<dbReference type="SUPFAM" id="SSF89796">
    <property type="entry name" value="CoA-transferase family III (CaiB/BaiF)"/>
    <property type="match status" value="1"/>
</dbReference>
<dbReference type="GO" id="GO:0003824">
    <property type="term" value="F:catalytic activity"/>
    <property type="evidence" value="ECO:0007669"/>
    <property type="project" value="InterPro"/>
</dbReference>
<accession>A6G042</accession>